<evidence type="ECO:0000313" key="1">
    <source>
        <dbReference type="EMBL" id="TWQ45789.1"/>
    </source>
</evidence>
<gene>
    <name evidence="1" type="ORF">FQK01_24505</name>
</gene>
<dbReference type="Proteomes" id="UP000320455">
    <property type="component" value="Unassembled WGS sequence"/>
</dbReference>
<evidence type="ECO:0000313" key="2">
    <source>
        <dbReference type="Proteomes" id="UP000320455"/>
    </source>
</evidence>
<dbReference type="RefSeq" id="WP_134810993.1">
    <property type="nucleotide sequence ID" value="NZ_JAUPCI020000052.1"/>
</dbReference>
<organism evidence="1 2">
    <name type="scientific">Xanthomonas vasicola</name>
    <dbReference type="NCBI Taxonomy" id="56459"/>
    <lineage>
        <taxon>Bacteria</taxon>
        <taxon>Pseudomonadati</taxon>
        <taxon>Pseudomonadota</taxon>
        <taxon>Gammaproteobacteria</taxon>
        <taxon>Lysobacterales</taxon>
        <taxon>Lysobacteraceae</taxon>
        <taxon>Xanthomonas</taxon>
    </lineage>
</organism>
<dbReference type="AlphaFoldDB" id="A0ABD7S6J3"/>
<protein>
    <submittedName>
        <fullName evidence="1">Uncharacterized protein</fullName>
    </submittedName>
</protein>
<keyword evidence="2" id="KW-1185">Reference proteome</keyword>
<proteinExistence type="predicted"/>
<accession>A0ABD7S6J3</accession>
<comment type="caution">
    <text evidence="1">The sequence shown here is derived from an EMBL/GenBank/DDBJ whole genome shotgun (WGS) entry which is preliminary data.</text>
</comment>
<sequence>MNTGEFYYIFIKNLLPDSGFIKLKGWEGEIPWTFIFSSLGKSFANEFYELSEENKRNIFSMIEAAMHEEGELANAVATGLLEGLHKSSIKNNLLHNSIIDRLDENSSRYLKNWSEWSGL</sequence>
<dbReference type="EMBL" id="VOCK01000194">
    <property type="protein sequence ID" value="TWQ45789.1"/>
    <property type="molecule type" value="Genomic_DNA"/>
</dbReference>
<name>A0ABD7S6J3_XANVA</name>
<reference evidence="2" key="1">
    <citation type="journal article" date="2020" name="Phytopathology">
        <title>Genomic acquisitions in emerging populations of Xanthomonas vasicola pv. vasculorum infecting corn in the U.S. and Argentina.</title>
        <authorList>
            <person name="Perez-Quintero A.L."/>
        </authorList>
    </citation>
    <scope>NUCLEOTIDE SEQUENCE [LARGE SCALE GENOMIC DNA]</scope>
    <source>
        <strain evidence="2">Xvh-L</strain>
    </source>
</reference>